<keyword evidence="3" id="KW-0813">Transport</keyword>
<dbReference type="AlphaFoldDB" id="A0A6J6AZE4"/>
<evidence type="ECO:0000313" key="11">
    <source>
        <dbReference type="EMBL" id="CAB4617718.1"/>
    </source>
</evidence>
<feature type="transmembrane region" description="Helical" evidence="8">
    <location>
        <begin position="218"/>
        <end position="243"/>
    </location>
</feature>
<comment type="subcellular location">
    <subcellularLocation>
        <location evidence="1">Cell membrane</location>
        <topology evidence="1">Multi-pass membrane protein</topology>
    </subcellularLocation>
</comment>
<dbReference type="CDD" id="cd06261">
    <property type="entry name" value="TM_PBP2"/>
    <property type="match status" value="1"/>
</dbReference>
<evidence type="ECO:0000256" key="5">
    <source>
        <dbReference type="ARBA" id="ARBA00022692"/>
    </source>
</evidence>
<feature type="domain" description="ABC transmembrane type-1" evidence="9">
    <location>
        <begin position="86"/>
        <end position="297"/>
    </location>
</feature>
<proteinExistence type="inferred from homology"/>
<dbReference type="GO" id="GO:0005886">
    <property type="term" value="C:plasma membrane"/>
    <property type="evidence" value="ECO:0007669"/>
    <property type="project" value="UniProtKB-SubCell"/>
</dbReference>
<dbReference type="PROSITE" id="PS50928">
    <property type="entry name" value="ABC_TM1"/>
    <property type="match status" value="1"/>
</dbReference>
<feature type="transmembrane region" description="Helical" evidence="8">
    <location>
        <begin position="90"/>
        <end position="111"/>
    </location>
</feature>
<evidence type="ECO:0000256" key="8">
    <source>
        <dbReference type="SAM" id="Phobius"/>
    </source>
</evidence>
<dbReference type="PANTHER" id="PTHR42929:SF1">
    <property type="entry name" value="INNER MEMBRANE ABC TRANSPORTER PERMEASE PROTEIN YDCU-RELATED"/>
    <property type="match status" value="1"/>
</dbReference>
<reference evidence="10" key="1">
    <citation type="submission" date="2020-05" db="EMBL/GenBank/DDBJ databases">
        <authorList>
            <person name="Chiriac C."/>
            <person name="Salcher M."/>
            <person name="Ghai R."/>
            <person name="Kavagutti S V."/>
        </authorList>
    </citation>
    <scope>NUCLEOTIDE SEQUENCE</scope>
</reference>
<evidence type="ECO:0000256" key="4">
    <source>
        <dbReference type="ARBA" id="ARBA00022475"/>
    </source>
</evidence>
<keyword evidence="4" id="KW-1003">Cell membrane</keyword>
<dbReference type="PANTHER" id="PTHR42929">
    <property type="entry name" value="INNER MEMBRANE ABC TRANSPORTER PERMEASE PROTEIN YDCU-RELATED-RELATED"/>
    <property type="match status" value="1"/>
</dbReference>
<evidence type="ECO:0000256" key="7">
    <source>
        <dbReference type="ARBA" id="ARBA00023136"/>
    </source>
</evidence>
<evidence type="ECO:0000259" key="9">
    <source>
        <dbReference type="PROSITE" id="PS50928"/>
    </source>
</evidence>
<evidence type="ECO:0000256" key="1">
    <source>
        <dbReference type="ARBA" id="ARBA00004651"/>
    </source>
</evidence>
<gene>
    <name evidence="10" type="ORF">UFOPK1410_00130</name>
    <name evidence="11" type="ORF">UFOPK1855_00796</name>
</gene>
<dbReference type="InterPro" id="IPR000515">
    <property type="entry name" value="MetI-like"/>
</dbReference>
<feature type="transmembrane region" description="Helical" evidence="8">
    <location>
        <begin position="279"/>
        <end position="298"/>
    </location>
</feature>
<evidence type="ECO:0000256" key="3">
    <source>
        <dbReference type="ARBA" id="ARBA00022448"/>
    </source>
</evidence>
<dbReference type="EMBL" id="CAEZUW010000132">
    <property type="protein sequence ID" value="CAB4617718.1"/>
    <property type="molecule type" value="Genomic_DNA"/>
</dbReference>
<dbReference type="SUPFAM" id="SSF161098">
    <property type="entry name" value="MetI-like"/>
    <property type="match status" value="1"/>
</dbReference>
<evidence type="ECO:0000256" key="2">
    <source>
        <dbReference type="ARBA" id="ARBA00007069"/>
    </source>
</evidence>
<sequence>MAFAAFGHSGGSKSDFKTPRKTSVKVAMALLIPGMLYLALFFVTPLVSLVVTSLEVPDGSGEIGRYAYGFEISNYWAVIETYWPHIARSFFYALMATILGLLISYPLAYFIGVKARRWPILQGLMLTLVIAPFFISFLLRTFAWKQMFANESLIVTTLQSWGVLAPDQYLVGTDFMVIFGLTYNFIPFMTLPLYTSLERLDIRLLEAGSDLYANPAKVFGRVTLPLSMPGIISGTLMTFIPIAGDYVNASSQFLGSSETAMIGNVVEANFLKINDYPSASALSVLLMAAILALVTFYVRRSGTEDLL</sequence>
<evidence type="ECO:0000256" key="6">
    <source>
        <dbReference type="ARBA" id="ARBA00022989"/>
    </source>
</evidence>
<comment type="similarity">
    <text evidence="2">Belongs to the binding-protein-dependent transport system permease family. CysTW subfamily.</text>
</comment>
<accession>A0A6J6AZE4</accession>
<feature type="transmembrane region" description="Helical" evidence="8">
    <location>
        <begin position="26"/>
        <end position="51"/>
    </location>
</feature>
<keyword evidence="7 8" id="KW-0472">Membrane</keyword>
<feature type="transmembrane region" description="Helical" evidence="8">
    <location>
        <begin position="175"/>
        <end position="197"/>
    </location>
</feature>
<evidence type="ECO:0000313" key="10">
    <source>
        <dbReference type="EMBL" id="CAB4531874.1"/>
    </source>
</evidence>
<protein>
    <submittedName>
        <fullName evidence="10">Unannotated protein</fullName>
    </submittedName>
</protein>
<dbReference type="Pfam" id="PF00528">
    <property type="entry name" value="BPD_transp_1"/>
    <property type="match status" value="1"/>
</dbReference>
<keyword evidence="6 8" id="KW-1133">Transmembrane helix</keyword>
<organism evidence="10">
    <name type="scientific">freshwater metagenome</name>
    <dbReference type="NCBI Taxonomy" id="449393"/>
    <lineage>
        <taxon>unclassified sequences</taxon>
        <taxon>metagenomes</taxon>
        <taxon>ecological metagenomes</taxon>
    </lineage>
</organism>
<dbReference type="InterPro" id="IPR035906">
    <property type="entry name" value="MetI-like_sf"/>
</dbReference>
<dbReference type="Gene3D" id="1.10.3720.10">
    <property type="entry name" value="MetI-like"/>
    <property type="match status" value="1"/>
</dbReference>
<feature type="transmembrane region" description="Helical" evidence="8">
    <location>
        <begin position="123"/>
        <end position="143"/>
    </location>
</feature>
<dbReference type="EMBL" id="CAEZSH010000007">
    <property type="protein sequence ID" value="CAB4531874.1"/>
    <property type="molecule type" value="Genomic_DNA"/>
</dbReference>
<name>A0A6J6AZE4_9ZZZZ</name>
<keyword evidence="5 8" id="KW-0812">Transmembrane</keyword>
<dbReference type="GO" id="GO:0055085">
    <property type="term" value="P:transmembrane transport"/>
    <property type="evidence" value="ECO:0007669"/>
    <property type="project" value="InterPro"/>
</dbReference>